<dbReference type="PROSITE" id="PS51318">
    <property type="entry name" value="TAT"/>
    <property type="match status" value="1"/>
</dbReference>
<dbReference type="Pfam" id="PF01261">
    <property type="entry name" value="AP_endonuc_2"/>
    <property type="match status" value="1"/>
</dbReference>
<dbReference type="NCBIfam" id="TIGR01409">
    <property type="entry name" value="TAT_signal_seq"/>
    <property type="match status" value="1"/>
</dbReference>
<keyword evidence="4" id="KW-1185">Reference proteome</keyword>
<organism evidence="3 4">
    <name type="scientific">Runella slithyformis (strain ATCC 29530 / DSM 19594 / LMG 11500 / NCIMB 11436 / LSU 4)</name>
    <dbReference type="NCBI Taxonomy" id="761193"/>
    <lineage>
        <taxon>Bacteria</taxon>
        <taxon>Pseudomonadati</taxon>
        <taxon>Bacteroidota</taxon>
        <taxon>Cytophagia</taxon>
        <taxon>Cytophagales</taxon>
        <taxon>Spirosomataceae</taxon>
        <taxon>Runella</taxon>
    </lineage>
</organism>
<dbReference type="InterPro" id="IPR006311">
    <property type="entry name" value="TAT_signal"/>
</dbReference>
<reference evidence="3 4" key="2">
    <citation type="journal article" date="2012" name="Stand. Genomic Sci.">
        <title>Complete genome sequence of the aquatic bacterium Runella slithyformis type strain (LSU 4(T)).</title>
        <authorList>
            <person name="Copeland A."/>
            <person name="Zhang X."/>
            <person name="Misra M."/>
            <person name="Lapidus A."/>
            <person name="Nolan M."/>
            <person name="Lucas S."/>
            <person name="Deshpande S."/>
            <person name="Cheng J.F."/>
            <person name="Tapia R."/>
            <person name="Goodwin L.A."/>
            <person name="Pitluck S."/>
            <person name="Liolios K."/>
            <person name="Pagani I."/>
            <person name="Ivanova N."/>
            <person name="Mikhailova N."/>
            <person name="Pati A."/>
            <person name="Chen A."/>
            <person name="Palaniappan K."/>
            <person name="Land M."/>
            <person name="Hauser L."/>
            <person name="Pan C."/>
            <person name="Jeffries C.D."/>
            <person name="Detter J.C."/>
            <person name="Brambilla E.M."/>
            <person name="Rohde M."/>
            <person name="Djao O.D."/>
            <person name="Goker M."/>
            <person name="Sikorski J."/>
            <person name="Tindall B.J."/>
            <person name="Woyke T."/>
            <person name="Bristow J."/>
            <person name="Eisen J.A."/>
            <person name="Markowitz V."/>
            <person name="Hugenholtz P."/>
            <person name="Kyrpides N.C."/>
            <person name="Klenk H.P."/>
            <person name="Mavromatis K."/>
        </authorList>
    </citation>
    <scope>NUCLEOTIDE SEQUENCE [LARGE SCALE GENOMIC DNA]</scope>
    <source>
        <strain evidence="4">ATCC 29530 / DSM 19594 / LMG 11500 / NCIMB 11436 / LSU 4</strain>
    </source>
</reference>
<sequence>MKIPFHPMQSFDNTNSRRNFLKTATGAVAGIVTSGTVAEAAFMGETHRALSLPLGICTSYDKAPLLKSLGYSFIEENVGRFLIPDKGGDEQYQKNFAALQAERFPLRSYVSFFPGTLKSVGNDTHHDAILQRADLALKRAKECGSANIVFGSGGSRFIPEGFDREKAKQQHIELSKKMALLAEKHGVTLAIEPLNRSETNFINSLAEGVEIIEAVNHPRFRLLCDIYHMMKDNEGPEQIVKYGKYITHCHIAEKQNRTAPGAVGDDFREYFKALKKIKYKGGLSIECRWKDFDNEAKKSIEVLKQQMSEV</sequence>
<evidence type="ECO:0000313" key="3">
    <source>
        <dbReference type="EMBL" id="AEI47430.1"/>
    </source>
</evidence>
<dbReference type="InterPro" id="IPR019546">
    <property type="entry name" value="TAT_signal_bac_arc"/>
</dbReference>
<dbReference type="AlphaFoldDB" id="A0A7U3ZHQ9"/>
<accession>A0A7U3ZHQ9</accession>
<dbReference type="InterPro" id="IPR050417">
    <property type="entry name" value="Sugar_Epim/Isomerase"/>
</dbReference>
<name>A0A7U3ZHQ9_RUNSL</name>
<dbReference type="GO" id="GO:0016853">
    <property type="term" value="F:isomerase activity"/>
    <property type="evidence" value="ECO:0007669"/>
    <property type="project" value="UniProtKB-KW"/>
</dbReference>
<feature type="domain" description="Xylose isomerase-like TIM barrel" evidence="2">
    <location>
        <begin position="66"/>
        <end position="305"/>
    </location>
</feature>
<dbReference type="InterPro" id="IPR013022">
    <property type="entry name" value="Xyl_isomerase-like_TIM-brl"/>
</dbReference>
<dbReference type="SUPFAM" id="SSF51658">
    <property type="entry name" value="Xylose isomerase-like"/>
    <property type="match status" value="1"/>
</dbReference>
<evidence type="ECO:0000259" key="2">
    <source>
        <dbReference type="Pfam" id="PF01261"/>
    </source>
</evidence>
<dbReference type="PANTHER" id="PTHR43489">
    <property type="entry name" value="ISOMERASE"/>
    <property type="match status" value="1"/>
</dbReference>
<keyword evidence="1 3" id="KW-0413">Isomerase</keyword>
<evidence type="ECO:0000313" key="4">
    <source>
        <dbReference type="Proteomes" id="UP000000493"/>
    </source>
</evidence>
<protein>
    <submittedName>
        <fullName evidence="3">Xylose isomerase domain-containing protein TIM barrel</fullName>
    </submittedName>
</protein>
<gene>
    <name evidence="3" type="ordered locus">Runsl_0999</name>
</gene>
<proteinExistence type="predicted"/>
<dbReference type="Gene3D" id="3.20.20.150">
    <property type="entry name" value="Divalent-metal-dependent TIM barrel enzymes"/>
    <property type="match status" value="1"/>
</dbReference>
<dbReference type="PANTHER" id="PTHR43489:SF7">
    <property type="entry name" value="3-DEHYDRO-D-GULOSIDE 4-EPIMERASE-RELATED"/>
    <property type="match status" value="1"/>
</dbReference>
<dbReference type="KEGG" id="rsi:Runsl_0999"/>
<dbReference type="InterPro" id="IPR036237">
    <property type="entry name" value="Xyl_isomerase-like_sf"/>
</dbReference>
<reference evidence="4" key="1">
    <citation type="submission" date="2011-06" db="EMBL/GenBank/DDBJ databases">
        <title>The complete genome of chromosome of Runella slithyformis DSM 19594.</title>
        <authorList>
            <consortium name="US DOE Joint Genome Institute (JGI-PGF)"/>
            <person name="Lucas S."/>
            <person name="Han J."/>
            <person name="Lapidus A."/>
            <person name="Bruce D."/>
            <person name="Goodwin L."/>
            <person name="Pitluck S."/>
            <person name="Peters L."/>
            <person name="Kyrpides N."/>
            <person name="Mavromatis K."/>
            <person name="Ivanova N."/>
            <person name="Ovchinnikova G."/>
            <person name="Zhang X."/>
            <person name="Misra M."/>
            <person name="Detter J.C."/>
            <person name="Tapia R."/>
            <person name="Han C."/>
            <person name="Land M."/>
            <person name="Hauser L."/>
            <person name="Markowitz V."/>
            <person name="Cheng J.-F."/>
            <person name="Hugenholtz P."/>
            <person name="Woyke T."/>
            <person name="Wu D."/>
            <person name="Tindall B."/>
            <person name="Faehrich R."/>
            <person name="Brambilla E."/>
            <person name="Klenk H.-P."/>
            <person name="Eisen J.A."/>
        </authorList>
    </citation>
    <scope>NUCLEOTIDE SEQUENCE [LARGE SCALE GENOMIC DNA]</scope>
    <source>
        <strain evidence="4">ATCC 29530 / DSM 19594 / LMG 11500 / NCIMB 11436 / LSU 4</strain>
    </source>
</reference>
<evidence type="ECO:0000256" key="1">
    <source>
        <dbReference type="ARBA" id="ARBA00023235"/>
    </source>
</evidence>
<dbReference type="EMBL" id="CP002859">
    <property type="protein sequence ID" value="AEI47430.1"/>
    <property type="molecule type" value="Genomic_DNA"/>
</dbReference>
<dbReference type="Proteomes" id="UP000000493">
    <property type="component" value="Chromosome"/>
</dbReference>